<evidence type="ECO:0000256" key="1">
    <source>
        <dbReference type="SAM" id="Coils"/>
    </source>
</evidence>
<name>A0A6V7XZM3_MELEN</name>
<feature type="region of interest" description="Disordered" evidence="2">
    <location>
        <begin position="343"/>
        <end position="368"/>
    </location>
</feature>
<organism evidence="3 4">
    <name type="scientific">Meloidogyne enterolobii</name>
    <name type="common">Root-knot nematode worm</name>
    <name type="synonym">Meloidogyne mayaguensis</name>
    <dbReference type="NCBI Taxonomy" id="390850"/>
    <lineage>
        <taxon>Eukaryota</taxon>
        <taxon>Metazoa</taxon>
        <taxon>Ecdysozoa</taxon>
        <taxon>Nematoda</taxon>
        <taxon>Chromadorea</taxon>
        <taxon>Rhabditida</taxon>
        <taxon>Tylenchina</taxon>
        <taxon>Tylenchomorpha</taxon>
        <taxon>Tylenchoidea</taxon>
        <taxon>Meloidogynidae</taxon>
        <taxon>Meloidogyninae</taxon>
        <taxon>Meloidogyne</taxon>
    </lineage>
</organism>
<dbReference type="EMBL" id="CAJEWN010002513">
    <property type="protein sequence ID" value="CAD2204057.1"/>
    <property type="molecule type" value="Genomic_DNA"/>
</dbReference>
<protein>
    <submittedName>
        <fullName evidence="3">Uncharacterized protein</fullName>
    </submittedName>
</protein>
<sequence length="417" mass="48872">MDTLRSLEEKNKELDGLRRQLAREEEEKHELFSQINSLIGELAQIKQAENVSSKENELTLLQSELDELKLDFGRKQGELQKICGELAREREESRRRENIMQLESSRMEEELRERDELLKELTETSDELGRALNEANNDLQNVREQLAITQQELTNKQKTNLNIPSINDNNLLKEKENLQIEIKELNYKLKCVEQKVCEKDELLKLNISNHKTEDFEQKFSLLAISNTELKSQLKAAEMALENDKTKNLEKIKEEIELKAKLNFDELLKKEIIKNEEKILKAEKENSRLNDLLFSEQRNKELLKGQLNQLEKENTRLTSELIGIEQKAEREIKQLNNSLEKIKNEKEEIPSSQPIAKPRKTLNNGNGNNLTETFVEDIEEEEQINIIKSELEKQKRLVTVLRKKLQQQQLDALKQQKQ</sequence>
<reference evidence="3 4" key="1">
    <citation type="submission" date="2020-08" db="EMBL/GenBank/DDBJ databases">
        <authorList>
            <person name="Koutsovoulos G."/>
            <person name="Danchin GJ E."/>
        </authorList>
    </citation>
    <scope>NUCLEOTIDE SEQUENCE [LARGE SCALE GENOMIC DNA]</scope>
</reference>
<proteinExistence type="predicted"/>
<evidence type="ECO:0000256" key="2">
    <source>
        <dbReference type="SAM" id="MobiDB-lite"/>
    </source>
</evidence>
<keyword evidence="1" id="KW-0175">Coiled coil</keyword>
<accession>A0A6V7XZM3</accession>
<dbReference type="OrthoDB" id="5832686at2759"/>
<feature type="coiled-coil region" evidence="1">
    <location>
        <begin position="100"/>
        <end position="195"/>
    </location>
</feature>
<dbReference type="Proteomes" id="UP000580250">
    <property type="component" value="Unassembled WGS sequence"/>
</dbReference>
<evidence type="ECO:0000313" key="3">
    <source>
        <dbReference type="EMBL" id="CAD2204057.1"/>
    </source>
</evidence>
<evidence type="ECO:0000313" key="4">
    <source>
        <dbReference type="Proteomes" id="UP000580250"/>
    </source>
</evidence>
<comment type="caution">
    <text evidence="3">The sequence shown here is derived from an EMBL/GenBank/DDBJ whole genome shotgun (WGS) entry which is preliminary data.</text>
</comment>
<gene>
    <name evidence="3" type="ORF">MENT_LOCUS57775</name>
</gene>
<feature type="coiled-coil region" evidence="1">
    <location>
        <begin position="4"/>
        <end position="71"/>
    </location>
</feature>
<dbReference type="AlphaFoldDB" id="A0A6V7XZM3"/>